<gene>
    <name evidence="2" type="ORF">ACFQZX_03965</name>
</gene>
<sequence>MNLKLNNAQLYGLAMAYGYDYRALKAIIQVESGQTGFSKETGRLIIQFEPAWFKRFKTDWQKDTSHKTWQANKVGNQTSEWIAFNDAFALDADAAMKSTSVGMMQIMGFHYAELGFQTVGEMWDFAKVSEYNQVELALKWIKTIPALDRALQSKNWQKVAYYYNGAGYKRFNYDKRLADAHSKASAYLSNN</sequence>
<proteinExistence type="predicted"/>
<dbReference type="SUPFAM" id="SSF53955">
    <property type="entry name" value="Lysozyme-like"/>
    <property type="match status" value="1"/>
</dbReference>
<dbReference type="Proteomes" id="UP001597010">
    <property type="component" value="Unassembled WGS sequence"/>
</dbReference>
<dbReference type="Pfam" id="PF11860">
    <property type="entry name" value="Muramidase"/>
    <property type="match status" value="1"/>
</dbReference>
<reference evidence="3" key="1">
    <citation type="journal article" date="2019" name="Int. J. Syst. Evol. Microbiol.">
        <title>The Global Catalogue of Microorganisms (GCM) 10K type strain sequencing project: providing services to taxonomists for standard genome sequencing and annotation.</title>
        <authorList>
            <consortium name="The Broad Institute Genomics Platform"/>
            <consortium name="The Broad Institute Genome Sequencing Center for Infectious Disease"/>
            <person name="Wu L."/>
            <person name="Ma J."/>
        </authorList>
    </citation>
    <scope>NUCLEOTIDE SEQUENCE [LARGE SCALE GENOMIC DNA]</scope>
    <source>
        <strain evidence="3">CCUG 61484</strain>
    </source>
</reference>
<evidence type="ECO:0000259" key="1">
    <source>
        <dbReference type="Pfam" id="PF11860"/>
    </source>
</evidence>
<dbReference type="RefSeq" id="WP_377111531.1">
    <property type="nucleotide sequence ID" value="NZ_JBHTHZ010000002.1"/>
</dbReference>
<dbReference type="InterPro" id="IPR023346">
    <property type="entry name" value="Lysozyme-like_dom_sf"/>
</dbReference>
<feature type="domain" description="N-acetylmuramidase" evidence="1">
    <location>
        <begin position="22"/>
        <end position="184"/>
    </location>
</feature>
<name>A0ABW3AQH6_9SPHI</name>
<dbReference type="EMBL" id="JBHTHZ010000002">
    <property type="protein sequence ID" value="MFD0792756.1"/>
    <property type="molecule type" value="Genomic_DNA"/>
</dbReference>
<protein>
    <submittedName>
        <fullName evidence="2">N-acetylmuramidase domain-containing protein</fullName>
    </submittedName>
</protein>
<evidence type="ECO:0000313" key="2">
    <source>
        <dbReference type="EMBL" id="MFD0792756.1"/>
    </source>
</evidence>
<accession>A0ABW3AQH6</accession>
<evidence type="ECO:0000313" key="3">
    <source>
        <dbReference type="Proteomes" id="UP001597010"/>
    </source>
</evidence>
<keyword evidence="3" id="KW-1185">Reference proteome</keyword>
<dbReference type="InterPro" id="IPR024408">
    <property type="entry name" value="Muramidase"/>
</dbReference>
<comment type="caution">
    <text evidence="2">The sequence shown here is derived from an EMBL/GenBank/DDBJ whole genome shotgun (WGS) entry which is preliminary data.</text>
</comment>
<organism evidence="2 3">
    <name type="scientific">Mucilaginibacter litoreus</name>
    <dbReference type="NCBI Taxonomy" id="1048221"/>
    <lineage>
        <taxon>Bacteria</taxon>
        <taxon>Pseudomonadati</taxon>
        <taxon>Bacteroidota</taxon>
        <taxon>Sphingobacteriia</taxon>
        <taxon>Sphingobacteriales</taxon>
        <taxon>Sphingobacteriaceae</taxon>
        <taxon>Mucilaginibacter</taxon>
    </lineage>
</organism>